<organism evidence="1 2">
    <name type="scientific">Discina gigas</name>
    <dbReference type="NCBI Taxonomy" id="1032678"/>
    <lineage>
        <taxon>Eukaryota</taxon>
        <taxon>Fungi</taxon>
        <taxon>Dikarya</taxon>
        <taxon>Ascomycota</taxon>
        <taxon>Pezizomycotina</taxon>
        <taxon>Pezizomycetes</taxon>
        <taxon>Pezizales</taxon>
        <taxon>Discinaceae</taxon>
        <taxon>Discina</taxon>
    </lineage>
</organism>
<proteinExistence type="predicted"/>
<dbReference type="Proteomes" id="UP001447188">
    <property type="component" value="Unassembled WGS sequence"/>
</dbReference>
<dbReference type="EMBL" id="JBBBZM010000001">
    <property type="protein sequence ID" value="KAL0640729.1"/>
    <property type="molecule type" value="Genomic_DNA"/>
</dbReference>
<gene>
    <name evidence="1" type="ORF">Q9L58_000034</name>
</gene>
<reference evidence="1 2" key="1">
    <citation type="submission" date="2024-02" db="EMBL/GenBank/DDBJ databases">
        <title>Discinaceae phylogenomics.</title>
        <authorList>
            <person name="Dirks A.C."/>
            <person name="James T.Y."/>
        </authorList>
    </citation>
    <scope>NUCLEOTIDE SEQUENCE [LARGE SCALE GENOMIC DNA]</scope>
    <source>
        <strain evidence="1 2">ACD0624</strain>
    </source>
</reference>
<evidence type="ECO:0000313" key="1">
    <source>
        <dbReference type="EMBL" id="KAL0640729.1"/>
    </source>
</evidence>
<evidence type="ECO:0000313" key="2">
    <source>
        <dbReference type="Proteomes" id="UP001447188"/>
    </source>
</evidence>
<sequence length="63" mass="7066">MEYSSEAEILVMRKKKTSEKIGDTGDEVAPTAAGLEDIKMKDIYNDTQDVEGDVRLIPHRNGR</sequence>
<protein>
    <submittedName>
        <fullName evidence="1">Uncharacterized protein</fullName>
    </submittedName>
</protein>
<name>A0ABR3GXQ4_9PEZI</name>
<accession>A0ABR3GXQ4</accession>
<comment type="caution">
    <text evidence="1">The sequence shown here is derived from an EMBL/GenBank/DDBJ whole genome shotgun (WGS) entry which is preliminary data.</text>
</comment>
<keyword evidence="2" id="KW-1185">Reference proteome</keyword>